<organism evidence="2 3">
    <name type="scientific">Rhodopirellula bahusiensis</name>
    <dbReference type="NCBI Taxonomy" id="2014065"/>
    <lineage>
        <taxon>Bacteria</taxon>
        <taxon>Pseudomonadati</taxon>
        <taxon>Planctomycetota</taxon>
        <taxon>Planctomycetia</taxon>
        <taxon>Pirellulales</taxon>
        <taxon>Pirellulaceae</taxon>
        <taxon>Rhodopirellula</taxon>
    </lineage>
</organism>
<reference evidence="2 3" key="1">
    <citation type="submission" date="2017-06" db="EMBL/GenBank/DDBJ databases">
        <title>Description of Rhodopirellula bahusiensis sp. nov.</title>
        <authorList>
            <person name="Kizina J."/>
            <person name="Harder J."/>
        </authorList>
    </citation>
    <scope>NUCLEOTIDE SEQUENCE [LARGE SCALE GENOMIC DNA]</scope>
    <source>
        <strain evidence="2 3">SWK21</strain>
    </source>
</reference>
<protein>
    <submittedName>
        <fullName evidence="2">Uncharacterized protein</fullName>
    </submittedName>
</protein>
<evidence type="ECO:0000256" key="1">
    <source>
        <dbReference type="SAM" id="MobiDB-lite"/>
    </source>
</evidence>
<evidence type="ECO:0000313" key="3">
    <source>
        <dbReference type="Proteomes" id="UP000225740"/>
    </source>
</evidence>
<gene>
    <name evidence="2" type="ORF">CEE69_12205</name>
</gene>
<keyword evidence="3" id="KW-1185">Reference proteome</keyword>
<feature type="compositionally biased region" description="Polar residues" evidence="1">
    <location>
        <begin position="1"/>
        <end position="11"/>
    </location>
</feature>
<evidence type="ECO:0000313" key="2">
    <source>
        <dbReference type="EMBL" id="PHQ35166.1"/>
    </source>
</evidence>
<dbReference type="AlphaFoldDB" id="A0A2G1W815"/>
<dbReference type="EMBL" id="NIZW01000008">
    <property type="protein sequence ID" value="PHQ35166.1"/>
    <property type="molecule type" value="Genomic_DNA"/>
</dbReference>
<accession>A0A2G1W815</accession>
<name>A0A2G1W815_9BACT</name>
<dbReference type="Proteomes" id="UP000225740">
    <property type="component" value="Unassembled WGS sequence"/>
</dbReference>
<feature type="compositionally biased region" description="Basic and acidic residues" evidence="1">
    <location>
        <begin position="19"/>
        <end position="42"/>
    </location>
</feature>
<comment type="caution">
    <text evidence="2">The sequence shown here is derived from an EMBL/GenBank/DDBJ whole genome shotgun (WGS) entry which is preliminary data.</text>
</comment>
<feature type="region of interest" description="Disordered" evidence="1">
    <location>
        <begin position="1"/>
        <end position="51"/>
    </location>
</feature>
<sequence length="252" mass="28647">MLKVQSRFSHCSETEESGLTDRCRRFSDPRDQQPPRPTDQRKPTSHLHGAGVGFFRGRLASEKTPPTADAADDVQFQFLVEFGWPPTNKRLTPPATRYHTKDTPMVALPQKQATQTRSRINLPRFTRHRTQKSKPRSKRIRGTGLLAVHDSTLAAGFEVTPVIKLIRDRTGRFIPFGLMRGRITRLDRHSSQNGYYCGLIHVGDDPREMAMRHQLDLHHMTTALLFAQHGFCEETRNDELDLLDLCPVAGGQ</sequence>
<proteinExistence type="predicted"/>